<dbReference type="RefSeq" id="WP_304120372.1">
    <property type="nucleotide sequence ID" value="NZ_DYZA01000019.1"/>
</dbReference>
<evidence type="ECO:0000313" key="5">
    <source>
        <dbReference type="EMBL" id="HJD96203.1"/>
    </source>
</evidence>
<dbReference type="Pfam" id="PF13174">
    <property type="entry name" value="TPR_6"/>
    <property type="match status" value="1"/>
</dbReference>
<keyword evidence="4" id="KW-0732">Signal</keyword>
<sequence>MFSHSKPRFRAGRHAASSRRARLMLASTLALMLLPAGCTATGRSADLSARQERFLAPTLLMPQEPSQRAELIFAQLKLDAALDNNDKDAVLDAAERLLRFGTGPYKLPSSAPIIDAAIWLLAHDHENDAVLLIQSASEQMPDELALVSLQADLLIQHNSREEAIELLRSFAAGHPADGQAQAELALALLRSGRTEDAMTVFRRIPEKQLTPQIRFAYAQALNVSGRFAEARVQLNAAVKEDPEYSEAWQLLALTLEELDRKAEAKKIYRNLLDSDPDNRSARLFLIRLLLQENNMDAVVATISESHDPLHFSVASAAMLMDEKLADQAEKLLSRLEKQPGMPEGIYFYHAALLYETGMDPERALSLLDRLSRGSPEYDKALRMKVRILYERKRFPEALQALDDMRRLRPTDVEPLLLTAELLTLQKDFKAADKVLAEALHLQPDNENAAFQQAYLQEVMGNRPKAMALMEKVVEKFPDNALALNYVGYNLADGNRELDRAYALLQRAVELEPEADFILDSLAWVHFRRGELEDAWEQIQKALDASDKSGPGDPAMFEHYGDIAFARGDGKNARQGWQKALELFQGMDFPEDAARVRLKLEKHR</sequence>
<dbReference type="PANTHER" id="PTHR45586:SF1">
    <property type="entry name" value="LIPOPOLYSACCHARIDE ASSEMBLY PROTEIN B"/>
    <property type="match status" value="1"/>
</dbReference>
<dbReference type="Proteomes" id="UP000698963">
    <property type="component" value="Unassembled WGS sequence"/>
</dbReference>
<dbReference type="InterPro" id="IPR019734">
    <property type="entry name" value="TPR_rpt"/>
</dbReference>
<dbReference type="Pfam" id="PF14559">
    <property type="entry name" value="TPR_19"/>
    <property type="match status" value="1"/>
</dbReference>
<reference evidence="5" key="2">
    <citation type="submission" date="2021-09" db="EMBL/GenBank/DDBJ databases">
        <authorList>
            <person name="Gilroy R."/>
        </authorList>
    </citation>
    <scope>NUCLEOTIDE SEQUENCE</scope>
    <source>
        <strain evidence="5">ChiGjej2B2-19336</strain>
    </source>
</reference>
<evidence type="ECO:0000256" key="3">
    <source>
        <dbReference type="PROSITE-ProRule" id="PRU00339"/>
    </source>
</evidence>
<protein>
    <submittedName>
        <fullName evidence="5">Tetratricopeptide repeat protein</fullName>
    </submittedName>
</protein>
<accession>A0A921AU67</accession>
<dbReference type="PROSITE" id="PS50005">
    <property type="entry name" value="TPR"/>
    <property type="match status" value="1"/>
</dbReference>
<evidence type="ECO:0000256" key="2">
    <source>
        <dbReference type="ARBA" id="ARBA00022803"/>
    </source>
</evidence>
<evidence type="ECO:0000313" key="6">
    <source>
        <dbReference type="Proteomes" id="UP000698963"/>
    </source>
</evidence>
<comment type="caution">
    <text evidence="5">The sequence shown here is derived from an EMBL/GenBank/DDBJ whole genome shotgun (WGS) entry which is preliminary data.</text>
</comment>
<evidence type="ECO:0000256" key="1">
    <source>
        <dbReference type="ARBA" id="ARBA00022737"/>
    </source>
</evidence>
<dbReference type="Pfam" id="PF13428">
    <property type="entry name" value="TPR_14"/>
    <property type="match status" value="1"/>
</dbReference>
<dbReference type="InterPro" id="IPR051012">
    <property type="entry name" value="CellSynth/LPSAsmb/PSIAsmb"/>
</dbReference>
<feature type="chain" id="PRO_5038024873" evidence="4">
    <location>
        <begin position="41"/>
        <end position="603"/>
    </location>
</feature>
<dbReference type="PANTHER" id="PTHR45586">
    <property type="entry name" value="TPR REPEAT-CONTAINING PROTEIN PA4667"/>
    <property type="match status" value="1"/>
</dbReference>
<dbReference type="Gene3D" id="1.25.40.10">
    <property type="entry name" value="Tetratricopeptide repeat domain"/>
    <property type="match status" value="3"/>
</dbReference>
<dbReference type="EMBL" id="DYZA01000019">
    <property type="protein sequence ID" value="HJD96203.1"/>
    <property type="molecule type" value="Genomic_DNA"/>
</dbReference>
<feature type="repeat" description="TPR" evidence="3">
    <location>
        <begin position="245"/>
        <end position="278"/>
    </location>
</feature>
<dbReference type="SUPFAM" id="SSF48452">
    <property type="entry name" value="TPR-like"/>
    <property type="match status" value="2"/>
</dbReference>
<dbReference type="SMART" id="SM00028">
    <property type="entry name" value="TPR"/>
    <property type="match status" value="7"/>
</dbReference>
<keyword evidence="2 3" id="KW-0802">TPR repeat</keyword>
<proteinExistence type="predicted"/>
<keyword evidence="1" id="KW-0677">Repeat</keyword>
<evidence type="ECO:0000256" key="4">
    <source>
        <dbReference type="SAM" id="SignalP"/>
    </source>
</evidence>
<dbReference type="AlphaFoldDB" id="A0A921AU67"/>
<reference evidence="5" key="1">
    <citation type="journal article" date="2021" name="PeerJ">
        <title>Extensive microbial diversity within the chicken gut microbiome revealed by metagenomics and culture.</title>
        <authorList>
            <person name="Gilroy R."/>
            <person name="Ravi A."/>
            <person name="Getino M."/>
            <person name="Pursley I."/>
            <person name="Horton D.L."/>
            <person name="Alikhan N.F."/>
            <person name="Baker D."/>
            <person name="Gharbi K."/>
            <person name="Hall N."/>
            <person name="Watson M."/>
            <person name="Adriaenssens E.M."/>
            <person name="Foster-Nyarko E."/>
            <person name="Jarju S."/>
            <person name="Secka A."/>
            <person name="Antonio M."/>
            <person name="Oren A."/>
            <person name="Chaudhuri R.R."/>
            <person name="La Ragione R."/>
            <person name="Hildebrand F."/>
            <person name="Pallen M.J."/>
        </authorList>
    </citation>
    <scope>NUCLEOTIDE SEQUENCE</scope>
    <source>
        <strain evidence="5">ChiGjej2B2-19336</strain>
    </source>
</reference>
<dbReference type="InterPro" id="IPR011990">
    <property type="entry name" value="TPR-like_helical_dom_sf"/>
</dbReference>
<dbReference type="Pfam" id="PF13432">
    <property type="entry name" value="TPR_16"/>
    <property type="match status" value="2"/>
</dbReference>
<organism evidence="5 6">
    <name type="scientific">Mailhella massiliensis</name>
    <dbReference type="NCBI Taxonomy" id="1903261"/>
    <lineage>
        <taxon>Bacteria</taxon>
        <taxon>Pseudomonadati</taxon>
        <taxon>Thermodesulfobacteriota</taxon>
        <taxon>Desulfovibrionia</taxon>
        <taxon>Desulfovibrionales</taxon>
        <taxon>Desulfovibrionaceae</taxon>
        <taxon>Mailhella</taxon>
    </lineage>
</organism>
<feature type="signal peptide" evidence="4">
    <location>
        <begin position="1"/>
        <end position="40"/>
    </location>
</feature>
<name>A0A921AU67_9BACT</name>
<gene>
    <name evidence="5" type="ORF">K8W16_00950</name>
</gene>